<gene>
    <name evidence="4" type="ORF">J4573_27880</name>
</gene>
<dbReference type="InterPro" id="IPR020806">
    <property type="entry name" value="PKS_PP-bd"/>
</dbReference>
<organism evidence="4 5">
    <name type="scientific">Actinomadura barringtoniae</name>
    <dbReference type="NCBI Taxonomy" id="1427535"/>
    <lineage>
        <taxon>Bacteria</taxon>
        <taxon>Bacillati</taxon>
        <taxon>Actinomycetota</taxon>
        <taxon>Actinomycetes</taxon>
        <taxon>Streptosporangiales</taxon>
        <taxon>Thermomonosporaceae</taxon>
        <taxon>Actinomadura</taxon>
    </lineage>
</organism>
<dbReference type="AlphaFoldDB" id="A0A939PLV7"/>
<evidence type="ECO:0000313" key="4">
    <source>
        <dbReference type="EMBL" id="MBO2450946.1"/>
    </source>
</evidence>
<dbReference type="InterPro" id="IPR036736">
    <property type="entry name" value="ACP-like_sf"/>
</dbReference>
<keyword evidence="5" id="KW-1185">Reference proteome</keyword>
<dbReference type="Pfam" id="PF00550">
    <property type="entry name" value="PP-binding"/>
    <property type="match status" value="1"/>
</dbReference>
<comment type="caution">
    <text evidence="4">The sequence shown here is derived from an EMBL/GenBank/DDBJ whole genome shotgun (WGS) entry which is preliminary data.</text>
</comment>
<proteinExistence type="predicted"/>
<evidence type="ECO:0000256" key="1">
    <source>
        <dbReference type="ARBA" id="ARBA00022450"/>
    </source>
</evidence>
<dbReference type="InterPro" id="IPR009081">
    <property type="entry name" value="PP-bd_ACP"/>
</dbReference>
<dbReference type="SUPFAM" id="SSF47336">
    <property type="entry name" value="ACP-like"/>
    <property type="match status" value="1"/>
</dbReference>
<evidence type="ECO:0000313" key="5">
    <source>
        <dbReference type="Proteomes" id="UP000669179"/>
    </source>
</evidence>
<sequence>MKESTPAVLDVMIAVLGADLDLPVTSVTAQTTFADLDMDSIAMTELGAILEEELGIEVADEDITMEDTLGGMAALLERKLAAQPAATIRVPSARTS</sequence>
<evidence type="ECO:0000259" key="3">
    <source>
        <dbReference type="PROSITE" id="PS50075"/>
    </source>
</evidence>
<dbReference type="Gene3D" id="1.10.1200.10">
    <property type="entry name" value="ACP-like"/>
    <property type="match status" value="1"/>
</dbReference>
<dbReference type="SMART" id="SM00823">
    <property type="entry name" value="PKS_PP"/>
    <property type="match status" value="1"/>
</dbReference>
<keyword evidence="2" id="KW-0597">Phosphoprotein</keyword>
<dbReference type="EMBL" id="JAGEOJ010000011">
    <property type="protein sequence ID" value="MBO2450946.1"/>
    <property type="molecule type" value="Genomic_DNA"/>
</dbReference>
<name>A0A939PLV7_9ACTN</name>
<feature type="domain" description="Carrier" evidence="3">
    <location>
        <begin position="2"/>
        <end position="80"/>
    </location>
</feature>
<keyword evidence="1" id="KW-0596">Phosphopantetheine</keyword>
<protein>
    <submittedName>
        <fullName evidence="4">Acyl carrier protein</fullName>
    </submittedName>
</protein>
<dbReference type="GO" id="GO:0031177">
    <property type="term" value="F:phosphopantetheine binding"/>
    <property type="evidence" value="ECO:0007669"/>
    <property type="project" value="InterPro"/>
</dbReference>
<dbReference type="PROSITE" id="PS50075">
    <property type="entry name" value="CARRIER"/>
    <property type="match status" value="1"/>
</dbReference>
<accession>A0A939PLV7</accession>
<reference evidence="4" key="1">
    <citation type="submission" date="2021-03" db="EMBL/GenBank/DDBJ databases">
        <authorList>
            <person name="Kanchanasin P."/>
            <person name="Saeng-In P."/>
            <person name="Phongsopitanun W."/>
            <person name="Yuki M."/>
            <person name="Kudo T."/>
            <person name="Ohkuma M."/>
            <person name="Tanasupawat S."/>
        </authorList>
    </citation>
    <scope>NUCLEOTIDE SEQUENCE</scope>
    <source>
        <strain evidence="4">GKU 128</strain>
    </source>
</reference>
<dbReference type="Proteomes" id="UP000669179">
    <property type="component" value="Unassembled WGS sequence"/>
</dbReference>
<evidence type="ECO:0000256" key="2">
    <source>
        <dbReference type="ARBA" id="ARBA00022553"/>
    </source>
</evidence>
<dbReference type="RefSeq" id="WP_208258817.1">
    <property type="nucleotide sequence ID" value="NZ_JAGEOJ010000011.1"/>
</dbReference>